<evidence type="ECO:0000256" key="3">
    <source>
        <dbReference type="ARBA" id="ARBA00022989"/>
    </source>
</evidence>
<dbReference type="OrthoDB" id="9759676at2"/>
<feature type="transmembrane region" description="Helical" evidence="5">
    <location>
        <begin position="110"/>
        <end position="132"/>
    </location>
</feature>
<dbReference type="InterPro" id="IPR002293">
    <property type="entry name" value="AA/rel_permease1"/>
</dbReference>
<name>A0A516PZM2_9ACTN</name>
<organism evidence="6 7">
    <name type="scientific">Microlunatus elymi</name>
    <dbReference type="NCBI Taxonomy" id="2596828"/>
    <lineage>
        <taxon>Bacteria</taxon>
        <taxon>Bacillati</taxon>
        <taxon>Actinomycetota</taxon>
        <taxon>Actinomycetes</taxon>
        <taxon>Propionibacteriales</taxon>
        <taxon>Propionibacteriaceae</taxon>
        <taxon>Microlunatus</taxon>
    </lineage>
</organism>
<dbReference type="GO" id="GO:0022857">
    <property type="term" value="F:transmembrane transporter activity"/>
    <property type="evidence" value="ECO:0007669"/>
    <property type="project" value="InterPro"/>
</dbReference>
<keyword evidence="2 5" id="KW-0812">Transmembrane</keyword>
<feature type="transmembrane region" description="Helical" evidence="5">
    <location>
        <begin position="326"/>
        <end position="352"/>
    </location>
</feature>
<feature type="transmembrane region" description="Helical" evidence="5">
    <location>
        <begin position="172"/>
        <end position="196"/>
    </location>
</feature>
<evidence type="ECO:0000256" key="1">
    <source>
        <dbReference type="ARBA" id="ARBA00004141"/>
    </source>
</evidence>
<comment type="subcellular location">
    <subcellularLocation>
        <location evidence="1">Membrane</location>
        <topology evidence="1">Multi-pass membrane protein</topology>
    </subcellularLocation>
</comment>
<keyword evidence="3 5" id="KW-1133">Transmembrane helix</keyword>
<gene>
    <name evidence="6" type="ORF">FOE78_12370</name>
</gene>
<feature type="transmembrane region" description="Helical" evidence="5">
    <location>
        <begin position="468"/>
        <end position="486"/>
    </location>
</feature>
<accession>A0A516PZM2</accession>
<sequence>MNIADVGKRLLIGRKLRSTQLGETLLPKRIALPVFASDALSSVAYAPDEILITLSLAGVAGFAYSWKIAIFVAMVMIIVVLSYRQNVRAYPSGGGDYEVATTNLGRNAGLTVASALLVDYVLTVAVSVSSGIQNAEAVFPFLAGHEAFVAVLVVLLMTALNLRGVRESGTLFAIPTYCFMFGVLAMVVTGLIRILVLGNDLQVETAKYGVQGDSQYTGLTGIAFVILMARAFSSGSAALTGVEAISNGVPSFRKPKSKNAATTLALLATVAVSMMIGVIVLANLTHLRLVDEPFSHFTLNGKVVHFDADTAIGQLAKVVFDFFPPAFYFVLAATMLILFLAANTAFNGFPVLGSILGRDGYLPRQLHTRGDRLAFSNGILLLAVGAIVLILAFDASVTALIQLYVVGVFVSFTTSQSGMIIHWTRLLKTVTDPARRRRMYRARVINSVGAVCTGAVLVIVLISKFTHGAYIAIIAMALLFVMMKGIRRHYDRVAEETAIDPDEDRMLPSRVRAVVLVSKLHKPTLRALAFAKASRPSVLEAITVDVDPEDTEKLVQQWEDAGIQVPLKVIASPYREITTPALEFVKNIRRESPRDVVTVYIPEYVVGHWWEQILHNQSAMRLKVRLLFMPGVMVTSVPYLLQSSGAARQRLERSAARQRTSVR</sequence>
<dbReference type="Proteomes" id="UP000319263">
    <property type="component" value="Chromosome"/>
</dbReference>
<evidence type="ECO:0000256" key="2">
    <source>
        <dbReference type="ARBA" id="ARBA00022692"/>
    </source>
</evidence>
<dbReference type="InterPro" id="IPR053153">
    <property type="entry name" value="APC_K+_Transporter"/>
</dbReference>
<proteinExistence type="predicted"/>
<protein>
    <submittedName>
        <fullName evidence="6">APC family permease</fullName>
    </submittedName>
</protein>
<reference evidence="6 7" key="1">
    <citation type="submission" date="2019-07" db="EMBL/GenBank/DDBJ databases">
        <title>Microlunatus dokdonensis sp. nov. isolated from the rhizospheric soil of the wild plant Elymus tsukushiensis.</title>
        <authorList>
            <person name="Ghim S.-Y."/>
            <person name="Hwang Y.-J."/>
            <person name="Son J.-S."/>
            <person name="Shin J.-H."/>
        </authorList>
    </citation>
    <scope>NUCLEOTIDE SEQUENCE [LARGE SCALE GENOMIC DNA]</scope>
    <source>
        <strain evidence="6 7">KUDC0627</strain>
    </source>
</reference>
<dbReference type="AlphaFoldDB" id="A0A516PZM2"/>
<feature type="transmembrane region" description="Helical" evidence="5">
    <location>
        <begin position="260"/>
        <end position="284"/>
    </location>
</feature>
<dbReference type="RefSeq" id="WP_143986560.1">
    <property type="nucleotide sequence ID" value="NZ_CP041692.1"/>
</dbReference>
<dbReference type="EMBL" id="CP041692">
    <property type="protein sequence ID" value="QDP96597.1"/>
    <property type="molecule type" value="Genomic_DNA"/>
</dbReference>
<evidence type="ECO:0000313" key="6">
    <source>
        <dbReference type="EMBL" id="QDP96597.1"/>
    </source>
</evidence>
<feature type="transmembrane region" description="Helical" evidence="5">
    <location>
        <begin position="399"/>
        <end position="423"/>
    </location>
</feature>
<evidence type="ECO:0000256" key="5">
    <source>
        <dbReference type="SAM" id="Phobius"/>
    </source>
</evidence>
<dbReference type="PANTHER" id="PTHR47704">
    <property type="entry name" value="POTASSIUM TRANSPORTER KIMA"/>
    <property type="match status" value="1"/>
</dbReference>
<keyword evidence="4 5" id="KW-0472">Membrane</keyword>
<dbReference type="Gene3D" id="1.20.1740.10">
    <property type="entry name" value="Amino acid/polyamine transporter I"/>
    <property type="match status" value="1"/>
</dbReference>
<evidence type="ECO:0000256" key="4">
    <source>
        <dbReference type="ARBA" id="ARBA00023136"/>
    </source>
</evidence>
<feature type="transmembrane region" description="Helical" evidence="5">
    <location>
        <begin position="444"/>
        <end position="462"/>
    </location>
</feature>
<feature type="transmembrane region" description="Helical" evidence="5">
    <location>
        <begin position="373"/>
        <end position="393"/>
    </location>
</feature>
<dbReference type="KEGG" id="mik:FOE78_12370"/>
<feature type="transmembrane region" description="Helical" evidence="5">
    <location>
        <begin position="64"/>
        <end position="83"/>
    </location>
</feature>
<feature type="transmembrane region" description="Helical" evidence="5">
    <location>
        <begin position="216"/>
        <end position="239"/>
    </location>
</feature>
<feature type="transmembrane region" description="Helical" evidence="5">
    <location>
        <begin position="138"/>
        <end position="160"/>
    </location>
</feature>
<dbReference type="GO" id="GO:0016020">
    <property type="term" value="C:membrane"/>
    <property type="evidence" value="ECO:0007669"/>
    <property type="project" value="UniProtKB-SubCell"/>
</dbReference>
<evidence type="ECO:0000313" key="7">
    <source>
        <dbReference type="Proteomes" id="UP000319263"/>
    </source>
</evidence>
<dbReference type="PANTHER" id="PTHR47704:SF1">
    <property type="entry name" value="POTASSIUM TRANSPORTER KIMA"/>
    <property type="match status" value="1"/>
</dbReference>
<keyword evidence="7" id="KW-1185">Reference proteome</keyword>
<dbReference type="Pfam" id="PF13520">
    <property type="entry name" value="AA_permease_2"/>
    <property type="match status" value="1"/>
</dbReference>